<feature type="signal peptide" evidence="3">
    <location>
        <begin position="1"/>
        <end position="23"/>
    </location>
</feature>
<comment type="caution">
    <text evidence="5">The sequence shown here is derived from an EMBL/GenBank/DDBJ whole genome shotgun (WGS) entry which is preliminary data.</text>
</comment>
<sequence length="267" mass="31154">FARYTLHIITNTQLLMLFTFSGTNWLAEIVSQIYNEGNLSEKRGFLLERALHSHQPNSPTPDLSALPSPRIFKTHLPYNVIPKSPNKDTVCKYIYVARNPKDVVVSYYFFWSGISSSWHGPWEFFAKLFVEGNVPWNHWNDHVLDWWKHKDDANILFVKYEDLKKVSNPLVFWDLLSHVRSIADFLNRPLTDDIISRIAEQSSFSAMKKDRDSVLTVPFRDGRNVPILRKGVVGDWKNYFTPELNERFEKEVLAKLQGSGLEFDFEI</sequence>
<evidence type="ECO:0000259" key="4">
    <source>
        <dbReference type="Pfam" id="PF00685"/>
    </source>
</evidence>
<keyword evidence="3" id="KW-0732">Signal</keyword>
<dbReference type="PANTHER" id="PTHR11783">
    <property type="entry name" value="SULFOTRANSFERASE SULT"/>
    <property type="match status" value="1"/>
</dbReference>
<dbReference type="Gene3D" id="3.40.50.300">
    <property type="entry name" value="P-loop containing nucleotide triphosphate hydrolases"/>
    <property type="match status" value="1"/>
</dbReference>
<evidence type="ECO:0000313" key="5">
    <source>
        <dbReference type="EMBL" id="CAH3031900.1"/>
    </source>
</evidence>
<organism evidence="5 6">
    <name type="scientific">Pocillopora meandrina</name>
    <dbReference type="NCBI Taxonomy" id="46732"/>
    <lineage>
        <taxon>Eukaryota</taxon>
        <taxon>Metazoa</taxon>
        <taxon>Cnidaria</taxon>
        <taxon>Anthozoa</taxon>
        <taxon>Hexacorallia</taxon>
        <taxon>Scleractinia</taxon>
        <taxon>Astrocoeniina</taxon>
        <taxon>Pocilloporidae</taxon>
        <taxon>Pocillopora</taxon>
    </lineage>
</organism>
<dbReference type="Pfam" id="PF00685">
    <property type="entry name" value="Sulfotransfer_1"/>
    <property type="match status" value="1"/>
</dbReference>
<evidence type="ECO:0000256" key="3">
    <source>
        <dbReference type="SAM" id="SignalP"/>
    </source>
</evidence>
<reference evidence="5 6" key="1">
    <citation type="submission" date="2022-05" db="EMBL/GenBank/DDBJ databases">
        <authorList>
            <consortium name="Genoscope - CEA"/>
            <person name="William W."/>
        </authorList>
    </citation>
    <scope>NUCLEOTIDE SEQUENCE [LARGE SCALE GENOMIC DNA]</scope>
</reference>
<evidence type="ECO:0000256" key="2">
    <source>
        <dbReference type="ARBA" id="ARBA00022679"/>
    </source>
</evidence>
<dbReference type="SUPFAM" id="SSF52540">
    <property type="entry name" value="P-loop containing nucleoside triphosphate hydrolases"/>
    <property type="match status" value="1"/>
</dbReference>
<gene>
    <name evidence="5" type="ORF">PMEA_00000726</name>
</gene>
<dbReference type="InterPro" id="IPR027417">
    <property type="entry name" value="P-loop_NTPase"/>
</dbReference>
<proteinExistence type="inferred from homology"/>
<dbReference type="AlphaFoldDB" id="A0AAU9VLB5"/>
<protein>
    <recommendedName>
        <fullName evidence="4">Sulfotransferase domain-containing protein</fullName>
    </recommendedName>
</protein>
<dbReference type="GO" id="GO:0008146">
    <property type="term" value="F:sulfotransferase activity"/>
    <property type="evidence" value="ECO:0007669"/>
    <property type="project" value="InterPro"/>
</dbReference>
<dbReference type="Proteomes" id="UP001159428">
    <property type="component" value="Unassembled WGS sequence"/>
</dbReference>
<feature type="domain" description="Sulfotransferase" evidence="4">
    <location>
        <begin position="20"/>
        <end position="259"/>
    </location>
</feature>
<keyword evidence="6" id="KW-1185">Reference proteome</keyword>
<dbReference type="EMBL" id="CALNXJ010000001">
    <property type="protein sequence ID" value="CAH3031900.1"/>
    <property type="molecule type" value="Genomic_DNA"/>
</dbReference>
<evidence type="ECO:0000313" key="6">
    <source>
        <dbReference type="Proteomes" id="UP001159428"/>
    </source>
</evidence>
<name>A0AAU9VLB5_9CNID</name>
<dbReference type="InterPro" id="IPR000863">
    <property type="entry name" value="Sulfotransferase_dom"/>
</dbReference>
<feature type="chain" id="PRO_5043863422" description="Sulfotransferase domain-containing protein" evidence="3">
    <location>
        <begin position="24"/>
        <end position="267"/>
    </location>
</feature>
<accession>A0AAU9VLB5</accession>
<evidence type="ECO:0000256" key="1">
    <source>
        <dbReference type="ARBA" id="ARBA00005771"/>
    </source>
</evidence>
<keyword evidence="2" id="KW-0808">Transferase</keyword>
<comment type="similarity">
    <text evidence="1">Belongs to the sulfotransferase 1 family.</text>
</comment>
<feature type="non-terminal residue" evidence="5">
    <location>
        <position position="1"/>
    </location>
</feature>